<dbReference type="SMART" id="SM01092">
    <property type="entry name" value="CO_deh_flav_C"/>
    <property type="match status" value="1"/>
</dbReference>
<dbReference type="Gene3D" id="3.90.1170.50">
    <property type="entry name" value="Aldehyde oxidase/xanthine dehydrogenase, a/b hammerhead"/>
    <property type="match status" value="1"/>
</dbReference>
<organism evidence="22 23">
    <name type="scientific">Owenia fusiformis</name>
    <name type="common">Polychaete worm</name>
    <dbReference type="NCBI Taxonomy" id="6347"/>
    <lineage>
        <taxon>Eukaryota</taxon>
        <taxon>Metazoa</taxon>
        <taxon>Spiralia</taxon>
        <taxon>Lophotrochozoa</taxon>
        <taxon>Annelida</taxon>
        <taxon>Polychaeta</taxon>
        <taxon>Sedentaria</taxon>
        <taxon>Canalipalpata</taxon>
        <taxon>Sabellida</taxon>
        <taxon>Oweniida</taxon>
        <taxon>Oweniidae</taxon>
        <taxon>Owenia</taxon>
    </lineage>
</organism>
<dbReference type="Gene3D" id="3.30.365.10">
    <property type="entry name" value="Aldehyde oxidase/xanthine dehydrogenase, molybdopterin binding domain"/>
    <property type="match status" value="4"/>
</dbReference>
<evidence type="ECO:0000256" key="11">
    <source>
        <dbReference type="ARBA" id="ARBA00023002"/>
    </source>
</evidence>
<dbReference type="PANTHER" id="PTHR45444">
    <property type="entry name" value="XANTHINE DEHYDROGENASE"/>
    <property type="match status" value="1"/>
</dbReference>
<dbReference type="InterPro" id="IPR046867">
    <property type="entry name" value="AldOxase/xan_DH_MoCoBD2"/>
</dbReference>
<feature type="binding site" evidence="21">
    <location>
        <position position="78"/>
    </location>
    <ligand>
        <name>[2Fe-2S] cluster</name>
        <dbReference type="ChEBI" id="CHEBI:190135"/>
        <label>1</label>
    </ligand>
</feature>
<dbReference type="InterPro" id="IPR037165">
    <property type="entry name" value="AldOxase/xan_DH_Mopterin-bd_sf"/>
</dbReference>
<dbReference type="InterPro" id="IPR016166">
    <property type="entry name" value="FAD-bd_PCMH"/>
</dbReference>
<proteinExistence type="inferred from homology"/>
<feature type="binding site" evidence="20">
    <location>
        <position position="796"/>
    </location>
    <ligand>
        <name>substrate</name>
    </ligand>
</feature>
<dbReference type="Gene3D" id="3.30.465.10">
    <property type="match status" value="1"/>
</dbReference>
<dbReference type="Gene3D" id="1.10.150.120">
    <property type="entry name" value="[2Fe-2S]-binding domain"/>
    <property type="match status" value="1"/>
</dbReference>
<keyword evidence="6 21" id="KW-0500">Molybdenum</keyword>
<dbReference type="InterPro" id="IPR036683">
    <property type="entry name" value="CO_DH_flav_C_dom_sf"/>
</dbReference>
<dbReference type="InterPro" id="IPR002346">
    <property type="entry name" value="Mopterin_DH_FAD-bd"/>
</dbReference>
<dbReference type="InterPro" id="IPR001041">
    <property type="entry name" value="2Fe-2S_ferredoxin-type"/>
</dbReference>
<feature type="binding site" evidence="21">
    <location>
        <position position="118"/>
    </location>
    <ligand>
        <name>[2Fe-2S] cluster</name>
        <dbReference type="ChEBI" id="CHEBI:190135"/>
        <label>2</label>
    </ligand>
</feature>
<feature type="binding site" evidence="21">
    <location>
        <position position="907"/>
    </location>
    <ligand>
        <name>Mo-molybdopterin</name>
        <dbReference type="ChEBI" id="CHEBI:71302"/>
    </ligand>
    <ligandPart>
        <name>Mo</name>
        <dbReference type="ChEBI" id="CHEBI:28685"/>
    </ligandPart>
</feature>
<dbReference type="FunFam" id="3.30.43.10:FF:000001">
    <property type="entry name" value="Xanthine dehydrogenase/oxidase"/>
    <property type="match status" value="1"/>
</dbReference>
<feature type="binding site" evidence="20">
    <location>
        <position position="361"/>
    </location>
    <ligand>
        <name>FAD</name>
        <dbReference type="ChEBI" id="CHEBI:57692"/>
    </ligand>
</feature>
<keyword evidence="13 21" id="KW-0411">Iron-sulfur</keyword>
<evidence type="ECO:0000256" key="12">
    <source>
        <dbReference type="ARBA" id="ARBA00023004"/>
    </source>
</evidence>
<evidence type="ECO:0000256" key="1">
    <source>
        <dbReference type="ARBA" id="ARBA00001974"/>
    </source>
</evidence>
<name>A0A8J1U7X1_OWEFU</name>
<feature type="binding site" evidence="20">
    <location>
        <position position="405"/>
    </location>
    <ligand>
        <name>FAD</name>
        <dbReference type="ChEBI" id="CHEBI:57692"/>
    </ligand>
</feature>
<dbReference type="PROSITE" id="PS00197">
    <property type="entry name" value="2FE2S_FER_1"/>
    <property type="match status" value="1"/>
</dbReference>
<feature type="binding site" evidence="20">
    <location>
        <position position="875"/>
    </location>
    <ligand>
        <name>substrate</name>
    </ligand>
</feature>
<dbReference type="FunFam" id="3.30.390.50:FF:000001">
    <property type="entry name" value="Xanthine dehydrogenase oxidase"/>
    <property type="match status" value="1"/>
</dbReference>
<dbReference type="InterPro" id="IPR016167">
    <property type="entry name" value="FAD-bd_PCMH_sub1"/>
</dbReference>
<dbReference type="Pfam" id="PF01799">
    <property type="entry name" value="Fer2_2"/>
    <property type="match status" value="1"/>
</dbReference>
<evidence type="ECO:0000256" key="3">
    <source>
        <dbReference type="ARBA" id="ARBA00006849"/>
    </source>
</evidence>
<dbReference type="FunFam" id="3.90.1170.50:FF:000001">
    <property type="entry name" value="Aldehyde oxidase 1"/>
    <property type="match status" value="1"/>
</dbReference>
<dbReference type="GO" id="GO:0004854">
    <property type="term" value="F:xanthine dehydrogenase activity"/>
    <property type="evidence" value="ECO:0007669"/>
    <property type="project" value="UniProtKB-EC"/>
</dbReference>
<evidence type="ECO:0000256" key="7">
    <source>
        <dbReference type="ARBA" id="ARBA00022630"/>
    </source>
</evidence>
<evidence type="ECO:0000256" key="14">
    <source>
        <dbReference type="ARBA" id="ARBA00023027"/>
    </source>
</evidence>
<dbReference type="PROSITE" id="PS51085">
    <property type="entry name" value="2FE2S_FER_2"/>
    <property type="match status" value="1"/>
</dbReference>
<dbReference type="FunFam" id="3.30.365.10:FF:000002">
    <property type="entry name" value="Xanthine dehydrogenase oxidase"/>
    <property type="match status" value="1"/>
</dbReference>
<evidence type="ECO:0000256" key="2">
    <source>
        <dbReference type="ARBA" id="ARBA00004275"/>
    </source>
</evidence>
<feature type="binding site" evidence="21">
    <location>
        <position position="48"/>
    </location>
    <ligand>
        <name>[2Fe-2S] cluster</name>
        <dbReference type="ChEBI" id="CHEBI:190135"/>
        <label>1</label>
    </ligand>
</feature>
<keyword evidence="8 21" id="KW-0001">2Fe-2S</keyword>
<dbReference type="SUPFAM" id="SSF54292">
    <property type="entry name" value="2Fe-2S ferredoxin-like"/>
    <property type="match status" value="1"/>
</dbReference>
<dbReference type="InterPro" id="IPR014307">
    <property type="entry name" value="Xanthine_DH_ssu"/>
</dbReference>
<dbReference type="SUPFAM" id="SSF56003">
    <property type="entry name" value="Molybdenum cofactor-binding domain"/>
    <property type="match status" value="1"/>
</dbReference>
<dbReference type="PROSITE" id="PS51387">
    <property type="entry name" value="FAD_PCMH"/>
    <property type="match status" value="1"/>
</dbReference>
<dbReference type="Pfam" id="PF02738">
    <property type="entry name" value="MoCoBD_1"/>
    <property type="match status" value="1"/>
</dbReference>
<feature type="binding site" evidence="21">
    <location>
        <position position="761"/>
    </location>
    <ligand>
        <name>Mo-molybdopterin</name>
        <dbReference type="ChEBI" id="CHEBI:71302"/>
    </ligand>
    <ligandPart>
        <name>Mo</name>
        <dbReference type="ChEBI" id="CHEBI:28685"/>
    </ligandPart>
</feature>
<dbReference type="InterPro" id="IPR016169">
    <property type="entry name" value="FAD-bd_PCMH_sub2"/>
</dbReference>
<dbReference type="InterPro" id="IPR005107">
    <property type="entry name" value="CO_DH_flav_C"/>
</dbReference>
<dbReference type="FunFam" id="3.30.365.10:FF:000004">
    <property type="entry name" value="Xanthine dehydrogenase oxidase"/>
    <property type="match status" value="1"/>
</dbReference>
<dbReference type="SMART" id="SM01008">
    <property type="entry name" value="Ald_Xan_dh_C"/>
    <property type="match status" value="1"/>
</dbReference>
<evidence type="ECO:0000256" key="5">
    <source>
        <dbReference type="ARBA" id="ARBA00013123"/>
    </source>
</evidence>
<evidence type="ECO:0000313" key="23">
    <source>
        <dbReference type="Proteomes" id="UP000749559"/>
    </source>
</evidence>
<dbReference type="InterPro" id="IPR036010">
    <property type="entry name" value="2Fe-2S_ferredoxin-like_sf"/>
</dbReference>
<keyword evidence="23" id="KW-1185">Reference proteome</keyword>
<dbReference type="FunFam" id="3.30.365.10:FF:000003">
    <property type="entry name" value="Aldehyde oxidase 1"/>
    <property type="match status" value="1"/>
</dbReference>
<evidence type="ECO:0000313" key="22">
    <source>
        <dbReference type="EMBL" id="CAH1790691.1"/>
    </source>
</evidence>
<dbReference type="Gene3D" id="3.10.20.30">
    <property type="match status" value="1"/>
</dbReference>
<gene>
    <name evidence="22" type="ORF">OFUS_LOCUS15865</name>
</gene>
<dbReference type="Pfam" id="PF20256">
    <property type="entry name" value="MoCoBD_2"/>
    <property type="match status" value="1"/>
</dbReference>
<accession>A0A8J1U7X1</accession>
<dbReference type="InterPro" id="IPR008274">
    <property type="entry name" value="AldOxase/xan_DH_MoCoBD1"/>
</dbReference>
<dbReference type="NCBIfam" id="TIGR02963">
    <property type="entry name" value="xanthine_xdhA"/>
    <property type="match status" value="1"/>
</dbReference>
<feature type="binding site" evidence="20">
    <location>
        <position position="909"/>
    </location>
    <ligand>
        <name>substrate</name>
    </ligand>
</feature>
<feature type="binding site" evidence="21">
    <location>
        <position position="53"/>
    </location>
    <ligand>
        <name>[2Fe-2S] cluster</name>
        <dbReference type="ChEBI" id="CHEBI:190135"/>
        <label>1</label>
    </ligand>
</feature>
<dbReference type="Gene3D" id="3.30.390.50">
    <property type="entry name" value="CO dehydrogenase flavoprotein, C-terminal domain"/>
    <property type="match status" value="1"/>
</dbReference>
<dbReference type="GO" id="GO:0071949">
    <property type="term" value="F:FAD binding"/>
    <property type="evidence" value="ECO:0007669"/>
    <property type="project" value="InterPro"/>
</dbReference>
<feature type="binding site" evidence="21">
    <location>
        <position position="155"/>
    </location>
    <ligand>
        <name>[2Fe-2S] cluster</name>
        <dbReference type="ChEBI" id="CHEBI:190135"/>
        <label>2</label>
    </ligand>
</feature>
<dbReference type="Proteomes" id="UP000749559">
    <property type="component" value="Unassembled WGS sequence"/>
</dbReference>
<dbReference type="InterPro" id="IPR000674">
    <property type="entry name" value="Ald_Oxase/Xan_DH_a/b"/>
</dbReference>
<evidence type="ECO:0000256" key="19">
    <source>
        <dbReference type="PIRSR" id="PIRSR000127-1"/>
    </source>
</evidence>
<feature type="binding site" evidence="20">
    <location>
        <position position="1005"/>
    </location>
    <ligand>
        <name>substrate</name>
    </ligand>
</feature>
<feature type="binding site" evidence="21">
    <location>
        <position position="792"/>
    </location>
    <ligand>
        <name>Mo-molybdopterin</name>
        <dbReference type="ChEBI" id="CHEBI:71302"/>
    </ligand>
    <ligandPart>
        <name>Mo</name>
        <dbReference type="ChEBI" id="CHEBI:28685"/>
    </ligandPart>
</feature>
<dbReference type="EC" id="1.17.1.4" evidence="5"/>
<reference evidence="22" key="1">
    <citation type="submission" date="2022-03" db="EMBL/GenBank/DDBJ databases">
        <authorList>
            <person name="Martin C."/>
        </authorList>
    </citation>
    <scope>NUCLEOTIDE SEQUENCE</scope>
</reference>
<evidence type="ECO:0000256" key="16">
    <source>
        <dbReference type="ARBA" id="ARBA00034078"/>
    </source>
</evidence>
<comment type="cofactor">
    <cofactor evidence="1 20">
        <name>FAD</name>
        <dbReference type="ChEBI" id="CHEBI:57692"/>
    </cofactor>
</comment>
<dbReference type="Pfam" id="PF03450">
    <property type="entry name" value="CO_deh_flav_C"/>
    <property type="match status" value="1"/>
</dbReference>
<evidence type="ECO:0000256" key="18">
    <source>
        <dbReference type="ARBA" id="ARBA00049517"/>
    </source>
</evidence>
<feature type="binding site" evidence="21">
    <location>
        <position position="56"/>
    </location>
    <ligand>
        <name>[2Fe-2S] cluster</name>
        <dbReference type="ChEBI" id="CHEBI:190135"/>
        <label>1</label>
    </ligand>
</feature>
<feature type="binding site" evidence="21">
    <location>
        <position position="153"/>
    </location>
    <ligand>
        <name>[2Fe-2S] cluster</name>
        <dbReference type="ChEBI" id="CHEBI:190135"/>
        <label>2</label>
    </ligand>
</feature>
<evidence type="ECO:0000256" key="8">
    <source>
        <dbReference type="ARBA" id="ARBA00022714"/>
    </source>
</evidence>
<feature type="active site" description="Proton acceptor" evidence="19">
    <location>
        <position position="1256"/>
    </location>
</feature>
<dbReference type="InterPro" id="IPR036856">
    <property type="entry name" value="Ald_Oxase/Xan_DH_a/b_sf"/>
</dbReference>
<evidence type="ECO:0000256" key="10">
    <source>
        <dbReference type="ARBA" id="ARBA00022827"/>
    </source>
</evidence>
<dbReference type="PANTHER" id="PTHR45444:SF3">
    <property type="entry name" value="XANTHINE DEHYDROGENASE"/>
    <property type="match status" value="1"/>
</dbReference>
<dbReference type="PROSITE" id="PS00559">
    <property type="entry name" value="MOLYBDOPTERIN_EUK"/>
    <property type="match status" value="1"/>
</dbReference>
<dbReference type="GO" id="GO:0051537">
    <property type="term" value="F:2 iron, 2 sulfur cluster binding"/>
    <property type="evidence" value="ECO:0007669"/>
    <property type="project" value="UniProtKB-KW"/>
</dbReference>
<feature type="binding site" evidence="21">
    <location>
        <position position="121"/>
    </location>
    <ligand>
        <name>[2Fe-2S] cluster</name>
        <dbReference type="ChEBI" id="CHEBI:190135"/>
        <label>2</label>
    </ligand>
</feature>
<comment type="similarity">
    <text evidence="3">Belongs to the xanthine dehydrogenase family.</text>
</comment>
<dbReference type="FunFam" id="3.30.465.10:FF:000004">
    <property type="entry name" value="Xanthine dehydrogenase/oxidase"/>
    <property type="match status" value="1"/>
</dbReference>
<dbReference type="InterPro" id="IPR006058">
    <property type="entry name" value="2Fe2S_fd_BS"/>
</dbReference>
<dbReference type="SUPFAM" id="SSF56176">
    <property type="entry name" value="FAD-binding/transporter-associated domain-like"/>
    <property type="match status" value="1"/>
</dbReference>
<dbReference type="SUPFAM" id="SSF55447">
    <property type="entry name" value="CO dehydrogenase flavoprotein C-terminal domain-like"/>
    <property type="match status" value="1"/>
</dbReference>
<keyword evidence="9 21" id="KW-0479">Metal-binding</keyword>
<comment type="cofactor">
    <cofactor evidence="21">
        <name>[2Fe-2S] cluster</name>
        <dbReference type="ChEBI" id="CHEBI:190135"/>
    </cofactor>
    <text evidence="21">Binds 2 [2Fe-2S] clusters.</text>
</comment>
<comment type="caution">
    <text evidence="22">The sequence shown here is derived from an EMBL/GenBank/DDBJ whole genome shotgun (WGS) entry which is preliminary data.</text>
</comment>
<dbReference type="PIRSF" id="PIRSF000127">
    <property type="entry name" value="Xanthine_DH"/>
    <property type="match status" value="1"/>
</dbReference>
<dbReference type="EMBL" id="CAIIXF020000008">
    <property type="protein sequence ID" value="CAH1790691.1"/>
    <property type="molecule type" value="Genomic_DNA"/>
</dbReference>
<keyword evidence="12 21" id="KW-0408">Iron</keyword>
<dbReference type="InterPro" id="IPR016208">
    <property type="entry name" value="Ald_Oxase/xanthine_DH-like"/>
</dbReference>
<evidence type="ECO:0000256" key="9">
    <source>
        <dbReference type="ARBA" id="ARBA00022723"/>
    </source>
</evidence>
<evidence type="ECO:0000256" key="20">
    <source>
        <dbReference type="PIRSR" id="PIRSR000127-2"/>
    </source>
</evidence>
<evidence type="ECO:0000256" key="4">
    <source>
        <dbReference type="ARBA" id="ARBA00011738"/>
    </source>
</evidence>
<dbReference type="OrthoDB" id="8300278at2759"/>
<sequence>MAGLEQSGNTLVFFVNGKKITDDNPEPEETLLSYIRNKLKLTGSKLGCGEGGCGACTVMISRYDRQSKQIQHFSVNACLAPVCSVHGMAVTTVEGIGSTKTRLHPVQERISRSHGSQCGFCTPGIVMSMYTLLRNTPLPSTNQMQHAFEGNLCRCTGYRPILDGFKTFTKEFKCQMGENCCRNKPAEDMQIQENGLDKDTTFTSYDPTQEPIFPSELQLTDKYDKMMMSFRGERTSWFRPVTIAQLLDVKANNPNAKLVCGNTEIGVETKFKGLHYPVLISATHVPELTCIEYSHTGVTIGASTTLNAIHDSFQEKRKQLKEYETRVMVAINEMLQWFAGQQIRNVAAIGGNIMTGSPISDLNPIFMAAGSTLTLQSLEGSRKVAFDENFYTAYRKNIVRPDEILVSIFIPYTSEKEYFYAYKQANRKEDDIAIVNAGMKVRLDDEQKVQKMSLAFGGMAPTTVLALGCCNKAIGRTWDDKLLEDVCHWLENDLPLSDSAPGGQIQYRRTLTTSFFFKFFLQVKSYKVKLHGKDLTAIKDYEWEERKSVQIFEKVPEGQQEIDPVGRPVPHVSAAKQATGEAIYCDDMPHYSDELYIALVLSTVAHGKILSVDTKMALEIPGIVGYVDHTDVPGSNDTGPAALIDEEIYRSEMVTCQGQIIGAIVADTQAHAQRAAKLVKIQYETYDPIITIKEAIAKDSYFPTDSVIVNGDVESALKEVENTLEGEIHLGSQEHFYLETNAVIAVPKGEDGEMEIFASTQNPTTTQMLAARALGVPASHVVCRVKRMGGGFGGKETRSIPALSLPAVVAAQKFGRPVRCMLDRDEDMLTTGTRHPLYAKYKIGFTAQGRIEALDVDLYLNAGCSTDLSAAVMERAMFHSDSCYKIPNVRVKGHLCKTNIPSNTAFRGFGGPQGLMVCENWISDVASKLGISQTKVREMNMYKEGDKTHYNQTIERCNIESCWKQVLEQSNYHKRLEQIDEYNRESRWRKRGIAAVPTKFGIAFTATFLNQAGALVHVYTDGSVLLTHGGCEMGQGLHTKMIQVASKTLGVSAERIHISETSTNTVPNTSATAASASSDLNGMAVLQACQTIKDRLQPFVKAKPEGTWNDWVNAAYFDRVSLSASGFYKTPNLGYDWETNSGNPFNYFSFGAAVSEVEIDCLTGDHKVLKTDIVMDLGSSLNPVIDIGQIEGAFAQGYGLFTLEQHKYSPNGTLLTRGPGAYKIPGFGDVPIEFNVTLLKDSPNPKAVYSSKAIGEPPLILASTVFYAIKHAITSARADTGVTGVFRLDSPASSERIRMACSDEFTKQFPEPKEGSFTPWFVQH</sequence>
<dbReference type="FunFam" id="3.30.365.10:FF:000001">
    <property type="entry name" value="Xanthine dehydrogenase oxidase"/>
    <property type="match status" value="1"/>
</dbReference>
<dbReference type="GO" id="GO:0005777">
    <property type="term" value="C:peroxisome"/>
    <property type="evidence" value="ECO:0007669"/>
    <property type="project" value="UniProtKB-SubCell"/>
</dbReference>
<feature type="binding site" evidence="20">
    <location>
        <begin position="258"/>
        <end position="265"/>
    </location>
    <ligand>
        <name>FAD</name>
        <dbReference type="ChEBI" id="CHEBI:57692"/>
    </ligand>
</feature>
<dbReference type="GO" id="GO:0043546">
    <property type="term" value="F:molybdopterin cofactor binding"/>
    <property type="evidence" value="ECO:0007669"/>
    <property type="project" value="InterPro"/>
</dbReference>
<dbReference type="InterPro" id="IPR002888">
    <property type="entry name" value="2Fe-2S-bd"/>
</dbReference>
<dbReference type="InterPro" id="IPR036318">
    <property type="entry name" value="FAD-bd_PCMH-like_sf"/>
</dbReference>
<evidence type="ECO:0000256" key="6">
    <source>
        <dbReference type="ARBA" id="ARBA00022505"/>
    </source>
</evidence>
<comment type="subcellular location">
    <subcellularLocation>
        <location evidence="2">Peroxisome</location>
    </subcellularLocation>
</comment>
<dbReference type="GO" id="GO:0005506">
    <property type="term" value="F:iron ion binding"/>
    <property type="evidence" value="ECO:0007669"/>
    <property type="project" value="InterPro"/>
</dbReference>
<feature type="binding site" evidence="20">
    <location>
        <position position="338"/>
    </location>
    <ligand>
        <name>FAD</name>
        <dbReference type="ChEBI" id="CHEBI:57692"/>
    </ligand>
</feature>
<keyword evidence="10 20" id="KW-0274">FAD</keyword>
<evidence type="ECO:0000256" key="17">
    <source>
        <dbReference type="ARBA" id="ARBA00049017"/>
    </source>
</evidence>
<dbReference type="InterPro" id="IPR012675">
    <property type="entry name" value="Beta-grasp_dom_sf"/>
</dbReference>
<keyword evidence="15" id="KW-0576">Peroxisome</keyword>
<dbReference type="Pfam" id="PF00111">
    <property type="entry name" value="Fer2"/>
    <property type="match status" value="1"/>
</dbReference>
<dbReference type="SUPFAM" id="SSF54665">
    <property type="entry name" value="CO dehydrogenase molybdoprotein N-domain-like"/>
    <property type="match status" value="1"/>
</dbReference>
<comment type="catalytic activity">
    <reaction evidence="18">
        <text>hypoxanthine + NAD(+) + H2O = xanthine + NADH + H(+)</text>
        <dbReference type="Rhea" id="RHEA:24670"/>
        <dbReference type="ChEBI" id="CHEBI:15377"/>
        <dbReference type="ChEBI" id="CHEBI:15378"/>
        <dbReference type="ChEBI" id="CHEBI:17368"/>
        <dbReference type="ChEBI" id="CHEBI:17712"/>
        <dbReference type="ChEBI" id="CHEBI:57540"/>
        <dbReference type="ChEBI" id="CHEBI:57945"/>
        <dbReference type="EC" id="1.17.1.4"/>
    </reaction>
</comment>
<dbReference type="InterPro" id="IPR022407">
    <property type="entry name" value="OxRdtase_Mopterin_BS"/>
</dbReference>
<keyword evidence="14" id="KW-0520">NAD</keyword>
<dbReference type="Pfam" id="PF00941">
    <property type="entry name" value="FAD_binding_5"/>
    <property type="match status" value="1"/>
</dbReference>
<evidence type="ECO:0000256" key="21">
    <source>
        <dbReference type="PIRSR" id="PIRSR000127-3"/>
    </source>
</evidence>
<feature type="binding site" evidence="21">
    <location>
        <position position="1074"/>
    </location>
    <ligand>
        <name>Mo-molybdopterin</name>
        <dbReference type="ChEBI" id="CHEBI:71302"/>
    </ligand>
    <ligandPart>
        <name>Mo</name>
        <dbReference type="ChEBI" id="CHEBI:28685"/>
    </ligandPart>
</feature>
<dbReference type="InterPro" id="IPR036884">
    <property type="entry name" value="2Fe-2S-bd_dom_sf"/>
</dbReference>
<comment type="subunit">
    <text evidence="4">Homodimer.</text>
</comment>
<protein>
    <recommendedName>
        <fullName evidence="5">xanthine dehydrogenase</fullName>
        <ecNumber evidence="5">1.17.1.4</ecNumber>
    </recommendedName>
</protein>
<dbReference type="SUPFAM" id="SSF47741">
    <property type="entry name" value="CO dehydrogenase ISP C-domain like"/>
    <property type="match status" value="1"/>
</dbReference>
<keyword evidence="11" id="KW-0560">Oxidoreductase</keyword>
<evidence type="ECO:0000256" key="13">
    <source>
        <dbReference type="ARBA" id="ARBA00023014"/>
    </source>
</evidence>
<comment type="catalytic activity">
    <reaction evidence="17">
        <text>xanthine + NAD(+) + H2O = urate + NADH + H(+)</text>
        <dbReference type="Rhea" id="RHEA:16669"/>
        <dbReference type="ChEBI" id="CHEBI:15377"/>
        <dbReference type="ChEBI" id="CHEBI:15378"/>
        <dbReference type="ChEBI" id="CHEBI:17712"/>
        <dbReference type="ChEBI" id="CHEBI:17775"/>
        <dbReference type="ChEBI" id="CHEBI:57540"/>
        <dbReference type="ChEBI" id="CHEBI:57945"/>
        <dbReference type="EC" id="1.17.1.4"/>
    </reaction>
</comment>
<comment type="cofactor">
    <cofactor evidence="21">
        <name>Mo-molybdopterin</name>
        <dbReference type="ChEBI" id="CHEBI:71302"/>
    </cofactor>
    <text evidence="21">Binds 1 Mo-molybdopterin (Mo-MPT) cofactor per subunit.</text>
</comment>
<comment type="cofactor">
    <cofactor evidence="16">
        <name>[2Fe-2S] cluster</name>
        <dbReference type="ChEBI" id="CHEBI:190135"/>
    </cofactor>
</comment>
<dbReference type="Pfam" id="PF01315">
    <property type="entry name" value="Ald_Xan_dh_C"/>
    <property type="match status" value="1"/>
</dbReference>
<evidence type="ECO:0000256" key="15">
    <source>
        <dbReference type="ARBA" id="ARBA00023140"/>
    </source>
</evidence>
<dbReference type="FunFam" id="3.10.20.30:FF:000015">
    <property type="entry name" value="Aldehyde oxidase 1"/>
    <property type="match status" value="1"/>
</dbReference>
<keyword evidence="7" id="KW-0285">Flavoprotein</keyword>
<dbReference type="GO" id="GO:0006145">
    <property type="term" value="P:purine nucleobase catabolic process"/>
    <property type="evidence" value="ECO:0007669"/>
    <property type="project" value="UniProtKB-ARBA"/>
</dbReference>
<feature type="binding site" evidence="20">
    <location>
        <position position="423"/>
    </location>
    <ligand>
        <name>FAD</name>
        <dbReference type="ChEBI" id="CHEBI:57692"/>
    </ligand>
</feature>
<dbReference type="Gene3D" id="3.30.43.10">
    <property type="entry name" value="Uridine Diphospho-n-acetylenolpyruvylglucosamine Reductase, domain 2"/>
    <property type="match status" value="1"/>
</dbReference>